<sequence length="89" mass="10285">MARQKDIENTWGKGKPIRGRDPDTWRRDSDGNVIRYGSYGTQGEYGWHIDHIIPKSKGGADNIKNYQPLHWQENIELSLAKIKSNLCFL</sequence>
<dbReference type="Gene3D" id="1.10.30.50">
    <property type="match status" value="1"/>
</dbReference>
<dbReference type="CDD" id="cd00085">
    <property type="entry name" value="HNHc"/>
    <property type="match status" value="1"/>
</dbReference>
<dbReference type="AlphaFoldDB" id="A0A2N9LYT1"/>
<feature type="region of interest" description="Disordered" evidence="1">
    <location>
        <begin position="1"/>
        <end position="26"/>
    </location>
</feature>
<dbReference type="GO" id="GO:0008270">
    <property type="term" value="F:zinc ion binding"/>
    <property type="evidence" value="ECO:0007669"/>
    <property type="project" value="InterPro"/>
</dbReference>
<dbReference type="EMBL" id="OKRB01000125">
    <property type="protein sequence ID" value="SPE28394.1"/>
    <property type="molecule type" value="Genomic_DNA"/>
</dbReference>
<name>A0A2N9LYT1_9BACT</name>
<proteinExistence type="predicted"/>
<gene>
    <name evidence="3" type="ORF">SBA5_650032</name>
</gene>
<evidence type="ECO:0000313" key="3">
    <source>
        <dbReference type="EMBL" id="SPE28394.1"/>
    </source>
</evidence>
<dbReference type="SMART" id="SM00507">
    <property type="entry name" value="HNHc"/>
    <property type="match status" value="1"/>
</dbReference>
<feature type="domain" description="HNH nuclease" evidence="2">
    <location>
        <begin position="21"/>
        <end position="75"/>
    </location>
</feature>
<dbReference type="InterPro" id="IPR003615">
    <property type="entry name" value="HNH_nuc"/>
</dbReference>
<evidence type="ECO:0000313" key="4">
    <source>
        <dbReference type="Proteomes" id="UP000239735"/>
    </source>
</evidence>
<dbReference type="InterPro" id="IPR002711">
    <property type="entry name" value="HNH"/>
</dbReference>
<evidence type="ECO:0000259" key="2">
    <source>
        <dbReference type="SMART" id="SM00507"/>
    </source>
</evidence>
<accession>A0A2N9LYT1</accession>
<dbReference type="OrthoDB" id="9770340at2"/>
<dbReference type="Proteomes" id="UP000239735">
    <property type="component" value="Unassembled WGS sequence"/>
</dbReference>
<dbReference type="GO" id="GO:0004519">
    <property type="term" value="F:endonuclease activity"/>
    <property type="evidence" value="ECO:0007669"/>
    <property type="project" value="InterPro"/>
</dbReference>
<dbReference type="PANTHER" id="PTHR33427">
    <property type="entry name" value="HNH ENDONUCLEASE"/>
    <property type="match status" value="1"/>
</dbReference>
<reference evidence="4" key="1">
    <citation type="submission" date="2018-02" db="EMBL/GenBank/DDBJ databases">
        <authorList>
            <person name="Hausmann B."/>
        </authorList>
    </citation>
    <scope>NUCLEOTIDE SEQUENCE [LARGE SCALE GENOMIC DNA]</scope>
    <source>
        <strain evidence="4">Peat soil MAG SbA5</strain>
    </source>
</reference>
<organism evidence="3 4">
    <name type="scientific">Candidatus Sulfuritelmatomonas gaucii</name>
    <dbReference type="NCBI Taxonomy" id="2043161"/>
    <lineage>
        <taxon>Bacteria</taxon>
        <taxon>Pseudomonadati</taxon>
        <taxon>Acidobacteriota</taxon>
        <taxon>Terriglobia</taxon>
        <taxon>Terriglobales</taxon>
        <taxon>Acidobacteriaceae</taxon>
        <taxon>Candidatus Sulfuritelmatomonas</taxon>
    </lineage>
</organism>
<protein>
    <recommendedName>
        <fullName evidence="2">HNH nuclease domain-containing protein</fullName>
    </recommendedName>
</protein>
<evidence type="ECO:0000256" key="1">
    <source>
        <dbReference type="SAM" id="MobiDB-lite"/>
    </source>
</evidence>
<dbReference type="Pfam" id="PF01844">
    <property type="entry name" value="HNH"/>
    <property type="match status" value="1"/>
</dbReference>
<dbReference type="GO" id="GO:0003676">
    <property type="term" value="F:nucleic acid binding"/>
    <property type="evidence" value="ECO:0007669"/>
    <property type="project" value="InterPro"/>
</dbReference>
<dbReference type="PANTHER" id="PTHR33427:SF1">
    <property type="entry name" value="F6A14.21 PROTEIN"/>
    <property type="match status" value="1"/>
</dbReference>